<evidence type="ECO:0000313" key="1">
    <source>
        <dbReference type="EMBL" id="MBB5538409.1"/>
    </source>
</evidence>
<keyword evidence="2" id="KW-1185">Reference proteome</keyword>
<accession>A0A7W8UFG5</accession>
<sequence>MGKALAVNENDMSKWDVDLENKLTAYTLLEWGTATADPYHVIMRIGYAISKKEWDLYRDTDISPHQLQVAMSPAAAKELGTYLIRYAKKLEKQVPAKRMQN</sequence>
<reference evidence="1 2" key="1">
    <citation type="submission" date="2020-08" db="EMBL/GenBank/DDBJ databases">
        <title>Genomic Encyclopedia of Type Strains, Phase IV (KMG-V): Genome sequencing to study the core and pangenomes of soil and plant-associated prokaryotes.</title>
        <authorList>
            <person name="Whitman W."/>
        </authorList>
    </citation>
    <scope>NUCLEOTIDE SEQUENCE [LARGE SCALE GENOMIC DNA]</scope>
    <source>
        <strain evidence="1 2">SEMIA 4084</strain>
    </source>
</reference>
<protein>
    <submittedName>
        <fullName evidence="1">Uncharacterized protein</fullName>
    </submittedName>
</protein>
<evidence type="ECO:0000313" key="2">
    <source>
        <dbReference type="Proteomes" id="UP000585507"/>
    </source>
</evidence>
<organism evidence="1 2">
    <name type="scientific">Rhizobium giardinii</name>
    <dbReference type="NCBI Taxonomy" id="56731"/>
    <lineage>
        <taxon>Bacteria</taxon>
        <taxon>Pseudomonadati</taxon>
        <taxon>Pseudomonadota</taxon>
        <taxon>Alphaproteobacteria</taxon>
        <taxon>Hyphomicrobiales</taxon>
        <taxon>Rhizobiaceae</taxon>
        <taxon>Rhizobium/Agrobacterium group</taxon>
        <taxon>Rhizobium</taxon>
    </lineage>
</organism>
<proteinExistence type="predicted"/>
<name>A0A7W8UFG5_9HYPH</name>
<dbReference type="AlphaFoldDB" id="A0A7W8UFG5"/>
<gene>
    <name evidence="1" type="ORF">GGD55_005139</name>
</gene>
<comment type="caution">
    <text evidence="1">The sequence shown here is derived from an EMBL/GenBank/DDBJ whole genome shotgun (WGS) entry which is preliminary data.</text>
</comment>
<dbReference type="Proteomes" id="UP000585507">
    <property type="component" value="Unassembled WGS sequence"/>
</dbReference>
<dbReference type="RefSeq" id="WP_018326049.1">
    <property type="nucleotide sequence ID" value="NZ_JACHBK010000013.1"/>
</dbReference>
<dbReference type="EMBL" id="JACHBK010000013">
    <property type="protein sequence ID" value="MBB5538409.1"/>
    <property type="molecule type" value="Genomic_DNA"/>
</dbReference>